<dbReference type="EMBL" id="BPVZ01000035">
    <property type="protein sequence ID" value="GKV11900.1"/>
    <property type="molecule type" value="Genomic_DNA"/>
</dbReference>
<proteinExistence type="predicted"/>
<organism evidence="1 2">
    <name type="scientific">Rubroshorea leprosula</name>
    <dbReference type="NCBI Taxonomy" id="152421"/>
    <lineage>
        <taxon>Eukaryota</taxon>
        <taxon>Viridiplantae</taxon>
        <taxon>Streptophyta</taxon>
        <taxon>Embryophyta</taxon>
        <taxon>Tracheophyta</taxon>
        <taxon>Spermatophyta</taxon>
        <taxon>Magnoliopsida</taxon>
        <taxon>eudicotyledons</taxon>
        <taxon>Gunneridae</taxon>
        <taxon>Pentapetalae</taxon>
        <taxon>rosids</taxon>
        <taxon>malvids</taxon>
        <taxon>Malvales</taxon>
        <taxon>Dipterocarpaceae</taxon>
        <taxon>Rubroshorea</taxon>
    </lineage>
</organism>
<dbReference type="Proteomes" id="UP001054252">
    <property type="component" value="Unassembled WGS sequence"/>
</dbReference>
<gene>
    <name evidence="1" type="ORF">SLEP1_g23118</name>
</gene>
<comment type="caution">
    <text evidence="1">The sequence shown here is derived from an EMBL/GenBank/DDBJ whole genome shotgun (WGS) entry which is preliminary data.</text>
</comment>
<evidence type="ECO:0000313" key="1">
    <source>
        <dbReference type="EMBL" id="GKV11900.1"/>
    </source>
</evidence>
<dbReference type="AlphaFoldDB" id="A0AAV5JIL9"/>
<protein>
    <submittedName>
        <fullName evidence="1">Uncharacterized protein</fullName>
    </submittedName>
</protein>
<sequence>MGSCHIMPLTAKKATITCFLNNIAGRTCYRMLPWRTVHTAGTIVVQQLSC</sequence>
<accession>A0AAV5JIL9</accession>
<reference evidence="1 2" key="1">
    <citation type="journal article" date="2021" name="Commun. Biol.">
        <title>The genome of Shorea leprosula (Dipterocarpaceae) highlights the ecological relevance of drought in aseasonal tropical rainforests.</title>
        <authorList>
            <person name="Ng K.K.S."/>
            <person name="Kobayashi M.J."/>
            <person name="Fawcett J.A."/>
            <person name="Hatakeyama M."/>
            <person name="Paape T."/>
            <person name="Ng C.H."/>
            <person name="Ang C.C."/>
            <person name="Tnah L.H."/>
            <person name="Lee C.T."/>
            <person name="Nishiyama T."/>
            <person name="Sese J."/>
            <person name="O'Brien M.J."/>
            <person name="Copetti D."/>
            <person name="Mohd Noor M.I."/>
            <person name="Ong R.C."/>
            <person name="Putra M."/>
            <person name="Sireger I.Z."/>
            <person name="Indrioko S."/>
            <person name="Kosugi Y."/>
            <person name="Izuno A."/>
            <person name="Isagi Y."/>
            <person name="Lee S.L."/>
            <person name="Shimizu K.K."/>
        </authorList>
    </citation>
    <scope>NUCLEOTIDE SEQUENCE [LARGE SCALE GENOMIC DNA]</scope>
    <source>
        <strain evidence="1">214</strain>
    </source>
</reference>
<name>A0AAV5JIL9_9ROSI</name>
<evidence type="ECO:0000313" key="2">
    <source>
        <dbReference type="Proteomes" id="UP001054252"/>
    </source>
</evidence>
<keyword evidence="2" id="KW-1185">Reference proteome</keyword>